<evidence type="ECO:0008006" key="4">
    <source>
        <dbReference type="Google" id="ProtNLM"/>
    </source>
</evidence>
<keyword evidence="1" id="KW-0472">Membrane</keyword>
<evidence type="ECO:0000313" key="3">
    <source>
        <dbReference type="Proteomes" id="UP001181355"/>
    </source>
</evidence>
<gene>
    <name evidence="2" type="ORF">RF679_01390</name>
</gene>
<dbReference type="Proteomes" id="UP001181355">
    <property type="component" value="Chromosome"/>
</dbReference>
<name>A0ABY9RL06_9BURK</name>
<keyword evidence="1" id="KW-1133">Transmembrane helix</keyword>
<organism evidence="2 3">
    <name type="scientific">Undibacterium cyanobacteriorum</name>
    <dbReference type="NCBI Taxonomy" id="3073561"/>
    <lineage>
        <taxon>Bacteria</taxon>
        <taxon>Pseudomonadati</taxon>
        <taxon>Pseudomonadota</taxon>
        <taxon>Betaproteobacteria</taxon>
        <taxon>Burkholderiales</taxon>
        <taxon>Oxalobacteraceae</taxon>
        <taxon>Undibacterium</taxon>
    </lineage>
</organism>
<proteinExistence type="predicted"/>
<sequence>MSDELLKRIERCESENQTLRRRLSVQTALLLVGAMLGIGGTALATMGSVDHAGPLTLNNGSITVKELVVVDDNNVVRARVGGNIPPAVIDGKTLSRGGSNNGVAGIMLYDRTGVERGGYITFDQGDNVALTLDNQKKQQVFFGVGPTGTASLQLWEGSEMLDLRADDNGARLTRTKAGVVAQQYPETSIKQASCQQFKSGIRDEVPKGLGRAEVKRICERRFSSEACAPCLPDAD</sequence>
<accession>A0ABY9RL06</accession>
<evidence type="ECO:0000313" key="2">
    <source>
        <dbReference type="EMBL" id="WMW80950.1"/>
    </source>
</evidence>
<protein>
    <recommendedName>
        <fullName evidence="4">FecR protein domain-containing protein</fullName>
    </recommendedName>
</protein>
<keyword evidence="1" id="KW-0812">Transmembrane</keyword>
<evidence type="ECO:0000256" key="1">
    <source>
        <dbReference type="SAM" id="Phobius"/>
    </source>
</evidence>
<keyword evidence="3" id="KW-1185">Reference proteome</keyword>
<dbReference type="EMBL" id="CP133720">
    <property type="protein sequence ID" value="WMW80950.1"/>
    <property type="molecule type" value="Genomic_DNA"/>
</dbReference>
<dbReference type="RefSeq" id="WP_309482441.1">
    <property type="nucleotide sequence ID" value="NZ_CP133720.1"/>
</dbReference>
<reference evidence="2" key="1">
    <citation type="submission" date="2023-09" db="EMBL/GenBank/DDBJ databases">
        <title>Undibacterium sp. 20NA77.5 isolated from freshwater.</title>
        <authorList>
            <person name="Le V."/>
            <person name="Ko S.-R."/>
            <person name="Ahn C.-Y."/>
            <person name="Oh H.-M."/>
        </authorList>
    </citation>
    <scope>NUCLEOTIDE SEQUENCE</scope>
    <source>
        <strain evidence="2">20NA77.5</strain>
    </source>
</reference>
<feature type="transmembrane region" description="Helical" evidence="1">
    <location>
        <begin position="28"/>
        <end position="49"/>
    </location>
</feature>